<protein>
    <submittedName>
        <fullName evidence="5">PAS domain S-box-containing protein</fullName>
    </submittedName>
</protein>
<accession>A0A1H8DBN6</accession>
<evidence type="ECO:0000313" key="5">
    <source>
        <dbReference type="EMBL" id="SEN04680.1"/>
    </source>
</evidence>
<reference evidence="6" key="1">
    <citation type="submission" date="2016-10" db="EMBL/GenBank/DDBJ databases">
        <authorList>
            <person name="Varghese N."/>
            <person name="Submissions S."/>
        </authorList>
    </citation>
    <scope>NUCLEOTIDE SEQUENCE [LARGE SCALE GENOMIC DNA]</scope>
    <source>
        <strain evidence="6">DSM 26893</strain>
    </source>
</reference>
<dbReference type="AlphaFoldDB" id="A0A1H8DBN6"/>
<keyword evidence="6" id="KW-1185">Reference proteome</keyword>
<dbReference type="RefSeq" id="WP_091844620.1">
    <property type="nucleotide sequence ID" value="NZ_FOCM01000002.1"/>
</dbReference>
<feature type="domain" description="PAS" evidence="4">
    <location>
        <begin position="14"/>
        <end position="70"/>
    </location>
</feature>
<keyword evidence="2" id="KW-0288">FMN</keyword>
<dbReference type="InterPro" id="IPR000014">
    <property type="entry name" value="PAS"/>
</dbReference>
<dbReference type="Gene3D" id="3.30.450.20">
    <property type="entry name" value="PAS domain"/>
    <property type="match status" value="1"/>
</dbReference>
<dbReference type="EMBL" id="FOCM01000002">
    <property type="protein sequence ID" value="SEN04680.1"/>
    <property type="molecule type" value="Genomic_DNA"/>
</dbReference>
<sequence length="185" mass="20276">MTDTSTAGHGEHALPASVIEILSRSEVPIVFADAGIDDAPLIFANDAFCRLSGYDRDEVVGRNCRFLQPEQGAGPVRERIRAFMANDAKTQDRFLISNVRKSGERFLNLLYMSKLRRPGKPTLFLGSQFDITKFTARGADAFDDALASDIQQINALTSQSGWPMLSSTATLASSFETIIQAKLND</sequence>
<evidence type="ECO:0000313" key="6">
    <source>
        <dbReference type="Proteomes" id="UP000199372"/>
    </source>
</evidence>
<evidence type="ECO:0000256" key="2">
    <source>
        <dbReference type="ARBA" id="ARBA00022643"/>
    </source>
</evidence>
<keyword evidence="3" id="KW-0157">Chromophore</keyword>
<organism evidence="5 6">
    <name type="scientific">Palleronia pelagia</name>
    <dbReference type="NCBI Taxonomy" id="387096"/>
    <lineage>
        <taxon>Bacteria</taxon>
        <taxon>Pseudomonadati</taxon>
        <taxon>Pseudomonadota</taxon>
        <taxon>Alphaproteobacteria</taxon>
        <taxon>Rhodobacterales</taxon>
        <taxon>Roseobacteraceae</taxon>
        <taxon>Palleronia</taxon>
    </lineage>
</organism>
<proteinExistence type="predicted"/>
<dbReference type="PANTHER" id="PTHR47429">
    <property type="entry name" value="PROTEIN TWIN LOV 1"/>
    <property type="match status" value="1"/>
</dbReference>
<gene>
    <name evidence="5" type="ORF">SAMN04488011_102286</name>
</gene>
<dbReference type="NCBIfam" id="TIGR00229">
    <property type="entry name" value="sensory_box"/>
    <property type="match status" value="1"/>
</dbReference>
<dbReference type="PROSITE" id="PS50112">
    <property type="entry name" value="PAS"/>
    <property type="match status" value="1"/>
</dbReference>
<dbReference type="PANTHER" id="PTHR47429:SF2">
    <property type="entry name" value="PROTEIN TWIN LOV 1"/>
    <property type="match status" value="1"/>
</dbReference>
<dbReference type="CDD" id="cd00130">
    <property type="entry name" value="PAS"/>
    <property type="match status" value="1"/>
</dbReference>
<dbReference type="InterPro" id="IPR035965">
    <property type="entry name" value="PAS-like_dom_sf"/>
</dbReference>
<name>A0A1H8DBN6_9RHOB</name>
<dbReference type="OrthoDB" id="489241at2"/>
<keyword evidence="1" id="KW-0285">Flavoprotein</keyword>
<dbReference type="SUPFAM" id="SSF55785">
    <property type="entry name" value="PYP-like sensor domain (PAS domain)"/>
    <property type="match status" value="1"/>
</dbReference>
<evidence type="ECO:0000259" key="4">
    <source>
        <dbReference type="PROSITE" id="PS50112"/>
    </source>
</evidence>
<dbReference type="Pfam" id="PF13426">
    <property type="entry name" value="PAS_9"/>
    <property type="match status" value="1"/>
</dbReference>
<evidence type="ECO:0000256" key="3">
    <source>
        <dbReference type="ARBA" id="ARBA00022991"/>
    </source>
</evidence>
<dbReference type="Proteomes" id="UP000199372">
    <property type="component" value="Unassembled WGS sequence"/>
</dbReference>
<evidence type="ECO:0000256" key="1">
    <source>
        <dbReference type="ARBA" id="ARBA00022630"/>
    </source>
</evidence>